<evidence type="ECO:0000313" key="9">
    <source>
        <dbReference type="EMBL" id="KAF0712938.1"/>
    </source>
</evidence>
<evidence type="ECO:0000313" key="10">
    <source>
        <dbReference type="EMBL" id="VFT81693.1"/>
    </source>
</evidence>
<feature type="transmembrane region" description="Helical" evidence="6">
    <location>
        <begin position="193"/>
        <end position="215"/>
    </location>
</feature>
<evidence type="ECO:0000256" key="5">
    <source>
        <dbReference type="ARBA" id="ARBA00023136"/>
    </source>
</evidence>
<evidence type="ECO:0000256" key="1">
    <source>
        <dbReference type="ARBA" id="ARBA00004141"/>
    </source>
</evidence>
<keyword evidence="3 6" id="KW-0812">Transmembrane</keyword>
<dbReference type="InterPro" id="IPR027417">
    <property type="entry name" value="P-loop_NTPase"/>
</dbReference>
<protein>
    <submittedName>
        <fullName evidence="10">Aste57867_4588 protein</fullName>
    </submittedName>
</protein>
<proteinExistence type="predicted"/>
<feature type="transmembrane region" description="Helical" evidence="6">
    <location>
        <begin position="304"/>
        <end position="322"/>
    </location>
</feature>
<feature type="domain" description="ABC transporter family G" evidence="8">
    <location>
        <begin position="53"/>
        <end position="98"/>
    </location>
</feature>
<evidence type="ECO:0000313" key="11">
    <source>
        <dbReference type="Proteomes" id="UP000332933"/>
    </source>
</evidence>
<feature type="transmembrane region" description="Helical" evidence="6">
    <location>
        <begin position="334"/>
        <end position="352"/>
    </location>
</feature>
<reference evidence="9" key="2">
    <citation type="submission" date="2019-06" db="EMBL/GenBank/DDBJ databases">
        <title>Genomics analysis of Aphanomyces spp. identifies a new class of oomycete effector associated with host adaptation.</title>
        <authorList>
            <person name="Gaulin E."/>
        </authorList>
    </citation>
    <scope>NUCLEOTIDE SEQUENCE</scope>
    <source>
        <strain evidence="9">CBS 578.67</strain>
    </source>
</reference>
<reference evidence="10 11" key="1">
    <citation type="submission" date="2019-03" db="EMBL/GenBank/DDBJ databases">
        <authorList>
            <person name="Gaulin E."/>
            <person name="Dumas B."/>
        </authorList>
    </citation>
    <scope>NUCLEOTIDE SEQUENCE [LARGE SCALE GENOMIC DNA]</scope>
    <source>
        <strain evidence="10">CBS 568.67</strain>
    </source>
</reference>
<comment type="subcellular location">
    <subcellularLocation>
        <location evidence="1">Membrane</location>
        <topology evidence="1">Multi-pass membrane protein</topology>
    </subcellularLocation>
</comment>
<keyword evidence="11" id="KW-1185">Reference proteome</keyword>
<keyword evidence="4 6" id="KW-1133">Transmembrane helix</keyword>
<sequence length="461" mass="51218">MKRLTIGVELAAAPSVLFLDEPTSGLDARSAKIVMSGIRKIASTGRTVVCTIHQPSAEVFEMFDSLLLLKRGGQTVFFGDLGVRAANLIDYFRRMPSSPPLVDGANPATWMLECIGAGVEVKANVTDVDFVALYEASMEFKTLETGLTMYAHPQPNVPEITYLKKRAATSATQCRMLVQRFMRMYWRTPSYNWTRFVLSIFLAILFGIVFCKLNYYTFAGAAGGAGMIFVTALFLSLMSFNSVLPVTIEDREAFYRERASECYSPFWYFVGSTVAEIPYVVVNACVFTAIFYPFVGFHGSCGDAAYYAFNLALLVLLNVYMGQMTAYAAPTVEIATLLGILINSIFFLFMGFNPPGSTVPSGYKWLYHITPQKYSLAALTASVFAKCEDGVGMGCGYIDLLPPNILQQLHTKKATMKQFIEHIYVMKYDDAFENTVAVIGFIVLFRILALLALTFINHQKK</sequence>
<dbReference type="OrthoDB" id="75241at2759"/>
<dbReference type="Gene3D" id="3.40.50.300">
    <property type="entry name" value="P-loop containing nucleotide triphosphate hydrolases"/>
    <property type="match status" value="1"/>
</dbReference>
<dbReference type="GO" id="GO:0140359">
    <property type="term" value="F:ABC-type transporter activity"/>
    <property type="evidence" value="ECO:0007669"/>
    <property type="project" value="InterPro"/>
</dbReference>
<feature type="transmembrane region" description="Helical" evidence="6">
    <location>
        <begin position="436"/>
        <end position="456"/>
    </location>
</feature>
<dbReference type="SUPFAM" id="SSF52540">
    <property type="entry name" value="P-loop containing nucleoside triphosphate hydrolases"/>
    <property type="match status" value="1"/>
</dbReference>
<dbReference type="EMBL" id="VJMH01001158">
    <property type="protein sequence ID" value="KAF0712938.1"/>
    <property type="molecule type" value="Genomic_DNA"/>
</dbReference>
<name>A0A485KDB1_9STRA</name>
<feature type="transmembrane region" description="Helical" evidence="6">
    <location>
        <begin position="221"/>
        <end position="244"/>
    </location>
</feature>
<dbReference type="InterPro" id="IPR043926">
    <property type="entry name" value="ABCG_dom"/>
</dbReference>
<dbReference type="PANTHER" id="PTHR19241">
    <property type="entry name" value="ATP-BINDING CASSETTE TRANSPORTER"/>
    <property type="match status" value="1"/>
</dbReference>
<dbReference type="Proteomes" id="UP000332933">
    <property type="component" value="Unassembled WGS sequence"/>
</dbReference>
<keyword evidence="5 6" id="KW-0472">Membrane</keyword>
<dbReference type="AlphaFoldDB" id="A0A485KDB1"/>
<dbReference type="InterPro" id="IPR013525">
    <property type="entry name" value="ABC2_TM"/>
</dbReference>
<feature type="domain" description="ABC-2 type transporter transmembrane" evidence="7">
    <location>
        <begin position="172"/>
        <end position="384"/>
    </location>
</feature>
<evidence type="ECO:0000259" key="8">
    <source>
        <dbReference type="Pfam" id="PF19055"/>
    </source>
</evidence>
<organism evidence="10 11">
    <name type="scientific">Aphanomyces stellatus</name>
    <dbReference type="NCBI Taxonomy" id="120398"/>
    <lineage>
        <taxon>Eukaryota</taxon>
        <taxon>Sar</taxon>
        <taxon>Stramenopiles</taxon>
        <taxon>Oomycota</taxon>
        <taxon>Saprolegniomycetes</taxon>
        <taxon>Saprolegniales</taxon>
        <taxon>Verrucalvaceae</taxon>
        <taxon>Aphanomyces</taxon>
    </lineage>
</organism>
<evidence type="ECO:0000259" key="7">
    <source>
        <dbReference type="Pfam" id="PF01061"/>
    </source>
</evidence>
<evidence type="ECO:0000256" key="4">
    <source>
        <dbReference type="ARBA" id="ARBA00022989"/>
    </source>
</evidence>
<evidence type="ECO:0000256" key="2">
    <source>
        <dbReference type="ARBA" id="ARBA00022448"/>
    </source>
</evidence>
<keyword evidence="2" id="KW-0813">Transport</keyword>
<dbReference type="Pfam" id="PF01061">
    <property type="entry name" value="ABC2_membrane"/>
    <property type="match status" value="1"/>
</dbReference>
<evidence type="ECO:0000256" key="3">
    <source>
        <dbReference type="ARBA" id="ARBA00022692"/>
    </source>
</evidence>
<dbReference type="GO" id="GO:0016020">
    <property type="term" value="C:membrane"/>
    <property type="evidence" value="ECO:0007669"/>
    <property type="project" value="UniProtKB-SubCell"/>
</dbReference>
<feature type="transmembrane region" description="Helical" evidence="6">
    <location>
        <begin position="265"/>
        <end position="292"/>
    </location>
</feature>
<accession>A0A485KDB1</accession>
<dbReference type="EMBL" id="CAADRA010001158">
    <property type="protein sequence ID" value="VFT81693.1"/>
    <property type="molecule type" value="Genomic_DNA"/>
</dbReference>
<gene>
    <name evidence="10" type="primary">Aste57867_4588</name>
    <name evidence="9" type="ORF">As57867_004575</name>
    <name evidence="10" type="ORF">ASTE57867_4588</name>
</gene>
<dbReference type="Pfam" id="PF19055">
    <property type="entry name" value="ABC2_membrane_7"/>
    <property type="match status" value="1"/>
</dbReference>
<evidence type="ECO:0000256" key="6">
    <source>
        <dbReference type="SAM" id="Phobius"/>
    </source>
</evidence>